<dbReference type="InterPro" id="IPR002641">
    <property type="entry name" value="PNPLA_dom"/>
</dbReference>
<keyword evidence="2" id="KW-0378">Hydrolase</keyword>
<dbReference type="Pfam" id="PF01734">
    <property type="entry name" value="Patatin"/>
    <property type="match status" value="1"/>
</dbReference>
<feature type="active site" description="Proton acceptor" evidence="2">
    <location>
        <position position="267"/>
    </location>
</feature>
<feature type="short sequence motif" description="GXSXG" evidence="2">
    <location>
        <begin position="122"/>
        <end position="126"/>
    </location>
</feature>
<dbReference type="Proteomes" id="UP000298225">
    <property type="component" value="Unassembled WGS sequence"/>
</dbReference>
<feature type="region of interest" description="Disordered" evidence="3">
    <location>
        <begin position="399"/>
        <end position="420"/>
    </location>
</feature>
<evidence type="ECO:0000313" key="5">
    <source>
        <dbReference type="EMBL" id="TFV38274.1"/>
    </source>
</evidence>
<dbReference type="GO" id="GO:0016042">
    <property type="term" value="P:lipid catabolic process"/>
    <property type="evidence" value="ECO:0007669"/>
    <property type="project" value="UniProtKB-UniRule"/>
</dbReference>
<dbReference type="PROSITE" id="PS51257">
    <property type="entry name" value="PROKAR_LIPOPROTEIN"/>
    <property type="match status" value="1"/>
</dbReference>
<keyword evidence="2" id="KW-0442">Lipid degradation</keyword>
<evidence type="ECO:0000256" key="2">
    <source>
        <dbReference type="PROSITE-ProRule" id="PRU01161"/>
    </source>
</evidence>
<dbReference type="OrthoDB" id="323481at2"/>
<dbReference type="InterPro" id="IPR016035">
    <property type="entry name" value="Acyl_Trfase/lysoPLipase"/>
</dbReference>
<proteinExistence type="predicted"/>
<accession>A0A4Y9L7G8</accession>
<evidence type="ECO:0000259" key="4">
    <source>
        <dbReference type="PROSITE" id="PS51635"/>
    </source>
</evidence>
<dbReference type="GO" id="GO:0016787">
    <property type="term" value="F:hydrolase activity"/>
    <property type="evidence" value="ECO:0007669"/>
    <property type="project" value="UniProtKB-UniRule"/>
</dbReference>
<dbReference type="SUPFAM" id="SSF52151">
    <property type="entry name" value="FabD/lysophospholipase-like"/>
    <property type="match status" value="1"/>
</dbReference>
<sequence length="420" mass="45544">MCTSRSVMRVAALFLMTGLLCGCASLFPRDVVPKRLIDEAELTGMPNIRVWGDAPPEALAALSTIKQIRRKPNAAHGRLGQQSDELNILAISGGGDNGAFGAGLLVGWGDAGTRPEFDLVTGVSAGALTAPFVYLGRSRDAALKEVFTRYERSDIYDPGVVAPLLGSGLVDSSPLESLIAKYVDDQFLRDIAMERRRGRVLLIGTTNLDAQRPVLWDVGRIAMSNHPQALPLFRKILLASASVPGAFPPVRIKVSVADRTYEELHVDGGVTQQVFVPRPSTIIRTDVPTKKAAARLFIIRNGKISPEWEAVEPGIFSISLRSISTLIKNQSIGDLYRIYAKAEIDGTDFNLAAISSTFRATREASFEQGYMQALYTEGYRSGFEGYRWIKAPPGIAKNPKPLGHFSSSASPPASQSAELR</sequence>
<evidence type="ECO:0000256" key="1">
    <source>
        <dbReference type="ARBA" id="ARBA00023098"/>
    </source>
</evidence>
<name>A0A4Y9L7G8_9BRAD</name>
<comment type="caution">
    <text evidence="5">The sequence shown here is derived from an EMBL/GenBank/DDBJ whole genome shotgun (WGS) entry which is preliminary data.</text>
</comment>
<protein>
    <submittedName>
        <fullName evidence="5">Patatin family protein</fullName>
    </submittedName>
</protein>
<dbReference type="PROSITE" id="PS51635">
    <property type="entry name" value="PNPLA"/>
    <property type="match status" value="1"/>
</dbReference>
<evidence type="ECO:0000313" key="6">
    <source>
        <dbReference type="Proteomes" id="UP000298225"/>
    </source>
</evidence>
<reference evidence="5 6" key="1">
    <citation type="submission" date="2019-03" db="EMBL/GenBank/DDBJ databases">
        <title>Bradyrhizobium strains diversity isolated from Chamaecrista fasciculata.</title>
        <authorList>
            <person name="Urquiaga M.C.O."/>
            <person name="Hungria M."/>
            <person name="Delamuta J.R.M."/>
        </authorList>
    </citation>
    <scope>NUCLEOTIDE SEQUENCE [LARGE SCALE GENOMIC DNA]</scope>
    <source>
        <strain evidence="5 6">CNPSo 3424</strain>
    </source>
</reference>
<feature type="active site" description="Nucleophile" evidence="2">
    <location>
        <position position="124"/>
    </location>
</feature>
<keyword evidence="1 2" id="KW-0443">Lipid metabolism</keyword>
<feature type="short sequence motif" description="GXGXXG" evidence="2">
    <location>
        <begin position="93"/>
        <end position="98"/>
    </location>
</feature>
<dbReference type="EMBL" id="SPQU01000007">
    <property type="protein sequence ID" value="TFV38274.1"/>
    <property type="molecule type" value="Genomic_DNA"/>
</dbReference>
<dbReference type="AlphaFoldDB" id="A0A4Y9L7G8"/>
<organism evidence="5 6">
    <name type="scientific">Bradyrhizobium frederickii</name>
    <dbReference type="NCBI Taxonomy" id="2560054"/>
    <lineage>
        <taxon>Bacteria</taxon>
        <taxon>Pseudomonadati</taxon>
        <taxon>Pseudomonadota</taxon>
        <taxon>Alphaproteobacteria</taxon>
        <taxon>Hyphomicrobiales</taxon>
        <taxon>Nitrobacteraceae</taxon>
        <taxon>Bradyrhizobium</taxon>
    </lineage>
</organism>
<dbReference type="Gene3D" id="3.40.1090.10">
    <property type="entry name" value="Cytosolic phospholipase A2 catalytic domain"/>
    <property type="match status" value="1"/>
</dbReference>
<evidence type="ECO:0000256" key="3">
    <source>
        <dbReference type="SAM" id="MobiDB-lite"/>
    </source>
</evidence>
<feature type="short sequence motif" description="DGA/G" evidence="2">
    <location>
        <begin position="267"/>
        <end position="269"/>
    </location>
</feature>
<keyword evidence="6" id="KW-1185">Reference proteome</keyword>
<gene>
    <name evidence="5" type="ORF">E4K66_17950</name>
</gene>
<feature type="domain" description="PNPLA" evidence="4">
    <location>
        <begin position="89"/>
        <end position="284"/>
    </location>
</feature>
<feature type="compositionally biased region" description="Low complexity" evidence="3">
    <location>
        <begin position="406"/>
        <end position="420"/>
    </location>
</feature>